<feature type="compositionally biased region" description="Polar residues" evidence="1">
    <location>
        <begin position="162"/>
        <end position="172"/>
    </location>
</feature>
<proteinExistence type="predicted"/>
<name>A0A7C8NDM6_9PEZI</name>
<protein>
    <recommendedName>
        <fullName evidence="4">NTF2 domain-containing protein</fullName>
    </recommendedName>
</protein>
<feature type="region of interest" description="Disordered" evidence="1">
    <location>
        <begin position="161"/>
        <end position="186"/>
    </location>
</feature>
<feature type="compositionally biased region" description="Low complexity" evidence="1">
    <location>
        <begin position="291"/>
        <end position="302"/>
    </location>
</feature>
<accession>A0A7C8NDM6</accession>
<feature type="region of interest" description="Disordered" evidence="1">
    <location>
        <begin position="225"/>
        <end position="262"/>
    </location>
</feature>
<dbReference type="OrthoDB" id="1162399at2759"/>
<reference evidence="2 3" key="1">
    <citation type="submission" date="2019-12" db="EMBL/GenBank/DDBJ databases">
        <title>Draft genome sequence of the ascomycete Xylaria multiplex DSM 110363.</title>
        <authorList>
            <person name="Buettner E."/>
            <person name="Kellner H."/>
        </authorList>
    </citation>
    <scope>NUCLEOTIDE SEQUENCE [LARGE SCALE GENOMIC DNA]</scope>
    <source>
        <strain evidence="2 3">DSM 110363</strain>
    </source>
</reference>
<dbReference type="InParanoid" id="A0A7C8NDM6"/>
<feature type="region of interest" description="Disordered" evidence="1">
    <location>
        <begin position="275"/>
        <end position="444"/>
    </location>
</feature>
<feature type="compositionally biased region" description="Gly residues" evidence="1">
    <location>
        <begin position="545"/>
        <end position="555"/>
    </location>
</feature>
<evidence type="ECO:0000313" key="3">
    <source>
        <dbReference type="Proteomes" id="UP000481858"/>
    </source>
</evidence>
<evidence type="ECO:0000313" key="2">
    <source>
        <dbReference type="EMBL" id="KAF2972897.1"/>
    </source>
</evidence>
<feature type="compositionally biased region" description="Basic and acidic residues" evidence="1">
    <location>
        <begin position="409"/>
        <end position="419"/>
    </location>
</feature>
<dbReference type="Proteomes" id="UP000481858">
    <property type="component" value="Unassembled WGS sequence"/>
</dbReference>
<feature type="compositionally biased region" description="Acidic residues" evidence="1">
    <location>
        <begin position="312"/>
        <end position="322"/>
    </location>
</feature>
<feature type="compositionally biased region" description="Basic and acidic residues" evidence="1">
    <location>
        <begin position="323"/>
        <end position="332"/>
    </location>
</feature>
<dbReference type="EMBL" id="WUBL01000003">
    <property type="protein sequence ID" value="KAF2972897.1"/>
    <property type="molecule type" value="Genomic_DNA"/>
</dbReference>
<gene>
    <name evidence="2" type="ORF">GQX73_g514</name>
</gene>
<evidence type="ECO:0000256" key="1">
    <source>
        <dbReference type="SAM" id="MobiDB-lite"/>
    </source>
</evidence>
<dbReference type="SUPFAM" id="SSF54427">
    <property type="entry name" value="NTF2-like"/>
    <property type="match status" value="1"/>
</dbReference>
<dbReference type="AlphaFoldDB" id="A0A7C8NDM6"/>
<dbReference type="InterPro" id="IPR032710">
    <property type="entry name" value="NTF2-like_dom_sf"/>
</dbReference>
<sequence length="592" mass="65130">MALAAVYQQFLAAPNPSHLAENATLNYITTTTAFRGSSEILQHLSTLRKQINRKKENILSLVHGQNAIAIEIETGLEFITSGASYLPALDDNFLTDRTVYVPIMHVVTFDDDGKILNIRQSWDQGALLKQLDIIGKTGRNWPIRDSKEQIKMIENCVKSATGAGSSISQAPTSIPDHSRGKSISALRDPHASLSLFESREERERNLASVISPRGGVRPRQRDITEILGDEPDDGPSSPSAGRHRSISPNKAIAPRAGPRPRQRDFVEILGDEPVRGAESQDADHDQSITRGGAIAPKAGAGKNFQPSRLFETDEGADQDTSFEDVKSPDRFYRPHPGKFNHFEFADGTDPQDAPQPGPTPRKTKHNSQWTFDDFVTPAKVKPSKVLRHQEAHQWEPENGEVSQIPQGKPRRDAETHFEFVDDGNAPVDSRPIRPRGATHNNGLGLYQNNLYDEDGNTAKSAEGQQPLGTITNLKDRGRDFEAHWGMADTSPDKSEAKVTVSDDRKKAVKMMESNWDAYDESPVQKENKPAAARNGSKTNNERGIVIGGDGMGGGKNSTRNWLFSDEDDTATTKPVPGRKPPAAKTGGFNWDF</sequence>
<feature type="region of interest" description="Disordered" evidence="1">
    <location>
        <begin position="513"/>
        <end position="592"/>
    </location>
</feature>
<organism evidence="2 3">
    <name type="scientific">Xylaria multiplex</name>
    <dbReference type="NCBI Taxonomy" id="323545"/>
    <lineage>
        <taxon>Eukaryota</taxon>
        <taxon>Fungi</taxon>
        <taxon>Dikarya</taxon>
        <taxon>Ascomycota</taxon>
        <taxon>Pezizomycotina</taxon>
        <taxon>Sordariomycetes</taxon>
        <taxon>Xylariomycetidae</taxon>
        <taxon>Xylariales</taxon>
        <taxon>Xylariaceae</taxon>
        <taxon>Xylaria</taxon>
    </lineage>
</organism>
<dbReference type="Gene3D" id="3.10.450.50">
    <property type="match status" value="1"/>
</dbReference>
<evidence type="ECO:0008006" key="4">
    <source>
        <dbReference type="Google" id="ProtNLM"/>
    </source>
</evidence>
<keyword evidence="3" id="KW-1185">Reference proteome</keyword>
<comment type="caution">
    <text evidence="2">The sequence shown here is derived from an EMBL/GenBank/DDBJ whole genome shotgun (WGS) entry which is preliminary data.</text>
</comment>